<feature type="domain" description="NB-ARC" evidence="6">
    <location>
        <begin position="179"/>
        <end position="338"/>
    </location>
</feature>
<accession>A0ABM1LI73</accession>
<dbReference type="InterPro" id="IPR027417">
    <property type="entry name" value="P-loop_NTPase"/>
</dbReference>
<dbReference type="Pfam" id="PF18052">
    <property type="entry name" value="Rx_N"/>
    <property type="match status" value="1"/>
</dbReference>
<dbReference type="InterPro" id="IPR041118">
    <property type="entry name" value="Rx_N"/>
</dbReference>
<keyword evidence="5" id="KW-0067">ATP-binding</keyword>
<dbReference type="Gene3D" id="3.80.10.10">
    <property type="entry name" value="Ribonuclease Inhibitor"/>
    <property type="match status" value="5"/>
</dbReference>
<keyword evidence="1" id="KW-0433">Leucine-rich repeat</keyword>
<keyword evidence="4" id="KW-0611">Plant defense</keyword>
<sequence>MVVETLLTFATDVILTKLTDRAFDQISVAWGYEAELGELNESLSILHDFLGDAAEKAQDGGKAVERWVKKLKDIADEADDVFEELNYERLRGEVEPHNGMGKQILNLFSPQNENMAHRIKKINASMEELKKDAAFVGLIAIAKKKDATPQRIREDRETNAFIGKDEIIIGRKDAVSDIVTTLTNSNMNQENLSVMAIAGMPGLGKTTLAKSVYNEGAIDVYFNKKLWVCVSDTFNVNSILAAMLGKVAPTQQALLTDLREELKEKKYLLVLDDVWNEESEKWERLMSCLSKLNSAPGSKIIVTTRSGIVASLTETLPRPKLDLLSTDECWSILKHAACSDGSLEGIGREIAKKCEGLPLMAQMHDLIHDLAERVSETGSMMRDFHEDEDVATPIIERIPEGSSGKLRSLFSNAEALPGNMLPWFKALRVLKLYEAYIEELPSSIEELKWLRYLDISFTNIERLPNSIGKLYNLQTLRATDCDLEEFPKDVQNLINLRHVYCDKETKFPAGVLGRLTSLRKLPYSYEDYKVMGREIVELAALNQLKGKLIICNLEDVRNGDEASKAKLEEKKKVRHFLFEWTKNRSTTNNNEEDVLEGLQPHSELERLEIKYFMGTKFPSWMIKLGNLKQIKLKGCNSCEKIEWMEAPEQVMAFPRLEKLEIEDCPKLRKAPSHLPSLRKLVVYSCLSLQFIPDLHSFTSLRELIFIDCERLESLVSSGPVSVVKLLTIKGCSGLQFIPDLNLFPSLRKLSIESCERLESLVSSGPVSVVELLTIKGCSGLQSIPDLNLFPSLRKLSIESCERLESLVSSGPVSVVKLLTIKGCSGLQSIPDLNLFPSLRKLSIESCERLESLVSSGPVSVVELLTIKGCSGLQSIPDLNLFSSLRELSIESCERLESLVSSGPISIVELLTIKGCSGLQYIPDLNLFPSLCKLSIESCERLESLLSSGPVSVVEFIIRNAPNLERVCLDNLTSISVLEIRNCGKLKYLPTGLLRNYANFKTLELGGLWEELDSFPGFHLEPGLQSIPALSYLTSLRELIIEDCGRLRSLGSSGPQLPASLVELRIRNAPNLESLPSLDNLTSLSVLDIVNCGKLKYLPTGLHCCASLKTLVLGEFWEELDSFPYFHLETGSSQLQTLILTGWPKLKSLPQQIQDFTSLKYLWIECFDGVEALEDWLGDLTSLENLDIWSCKNLKCLPSVEATQRRLTKLQNLEIWQCPLMKERCTKDSGPEWPKISHIPHIYIV</sequence>
<reference evidence="10" key="2">
    <citation type="submission" date="2025-08" db="UniProtKB">
        <authorList>
            <consortium name="RefSeq"/>
        </authorList>
    </citation>
    <scope>IDENTIFICATION</scope>
</reference>
<dbReference type="PANTHER" id="PTHR36766:SF70">
    <property type="entry name" value="DISEASE RESISTANCE PROTEIN RGA4"/>
    <property type="match status" value="1"/>
</dbReference>
<evidence type="ECO:0000259" key="7">
    <source>
        <dbReference type="Pfam" id="PF18052"/>
    </source>
</evidence>
<feature type="domain" description="Disease resistance N-terminal" evidence="7">
    <location>
        <begin position="13"/>
        <end position="97"/>
    </location>
</feature>
<reference evidence="9" key="1">
    <citation type="journal article" date="2012" name="Nat. Commun.">
        <title>The genome of Prunus mume.</title>
        <authorList>
            <person name="Zhang Q."/>
            <person name="Chen W."/>
            <person name="Sun L."/>
            <person name="Zhao F."/>
            <person name="Huang B."/>
            <person name="Yang W."/>
            <person name="Tao Y."/>
            <person name="Wang J."/>
            <person name="Yuan Z."/>
            <person name="Fan G."/>
            <person name="Xing Z."/>
            <person name="Han C."/>
            <person name="Pan H."/>
            <person name="Zhong X."/>
            <person name="Shi W."/>
            <person name="Liang X."/>
            <person name="Du D."/>
            <person name="Sun F."/>
            <person name="Xu Z."/>
            <person name="Hao R."/>
            <person name="Lv T."/>
            <person name="Lv Y."/>
            <person name="Zheng Z."/>
            <person name="Sun M."/>
            <person name="Luo L."/>
            <person name="Cai M."/>
            <person name="Gao Y."/>
            <person name="Wang J."/>
            <person name="Yin Y."/>
            <person name="Xu X."/>
            <person name="Cheng T."/>
            <person name="Wang J."/>
        </authorList>
    </citation>
    <scope>NUCLEOTIDE SEQUENCE [LARGE SCALE GENOMIC DNA]</scope>
</reference>
<dbReference type="Pfam" id="PF00931">
    <property type="entry name" value="NB-ARC"/>
    <property type="match status" value="1"/>
</dbReference>
<dbReference type="Pfam" id="PF25019">
    <property type="entry name" value="LRR_R13L1-DRL21"/>
    <property type="match status" value="1"/>
</dbReference>
<dbReference type="Gene3D" id="3.40.50.300">
    <property type="entry name" value="P-loop containing nucleotide triphosphate hydrolases"/>
    <property type="match status" value="1"/>
</dbReference>
<evidence type="ECO:0000256" key="3">
    <source>
        <dbReference type="ARBA" id="ARBA00022741"/>
    </source>
</evidence>
<dbReference type="PANTHER" id="PTHR36766">
    <property type="entry name" value="PLANT BROAD-SPECTRUM MILDEW RESISTANCE PROTEIN RPW8"/>
    <property type="match status" value="1"/>
</dbReference>
<organism evidence="9 10">
    <name type="scientific">Prunus mume</name>
    <name type="common">Japanese apricot</name>
    <name type="synonym">Armeniaca mume</name>
    <dbReference type="NCBI Taxonomy" id="102107"/>
    <lineage>
        <taxon>Eukaryota</taxon>
        <taxon>Viridiplantae</taxon>
        <taxon>Streptophyta</taxon>
        <taxon>Embryophyta</taxon>
        <taxon>Tracheophyta</taxon>
        <taxon>Spermatophyta</taxon>
        <taxon>Magnoliopsida</taxon>
        <taxon>eudicotyledons</taxon>
        <taxon>Gunneridae</taxon>
        <taxon>Pentapetalae</taxon>
        <taxon>rosids</taxon>
        <taxon>fabids</taxon>
        <taxon>Rosales</taxon>
        <taxon>Rosaceae</taxon>
        <taxon>Amygdaloideae</taxon>
        <taxon>Amygdaleae</taxon>
        <taxon>Prunus</taxon>
    </lineage>
</organism>
<dbReference type="InterPro" id="IPR056789">
    <property type="entry name" value="LRR_R13L1-DRL21"/>
</dbReference>
<dbReference type="SMART" id="SM00367">
    <property type="entry name" value="LRR_CC"/>
    <property type="match status" value="5"/>
</dbReference>
<feature type="domain" description="R13L1/DRL21-like LRR repeat region" evidence="8">
    <location>
        <begin position="535"/>
        <end position="664"/>
    </location>
</feature>
<dbReference type="InterPro" id="IPR002182">
    <property type="entry name" value="NB-ARC"/>
</dbReference>
<keyword evidence="2" id="KW-0677">Repeat</keyword>
<protein>
    <submittedName>
        <fullName evidence="10">Disease resistance protein RGA3</fullName>
    </submittedName>
</protein>
<evidence type="ECO:0000259" key="6">
    <source>
        <dbReference type="Pfam" id="PF00931"/>
    </source>
</evidence>
<evidence type="ECO:0000256" key="5">
    <source>
        <dbReference type="ARBA" id="ARBA00022840"/>
    </source>
</evidence>
<gene>
    <name evidence="10" type="primary">LOC103322712</name>
</gene>
<dbReference type="InterPro" id="IPR032675">
    <property type="entry name" value="LRR_dom_sf"/>
</dbReference>
<keyword evidence="9" id="KW-1185">Reference proteome</keyword>
<dbReference type="Gene3D" id="1.20.5.4130">
    <property type="match status" value="1"/>
</dbReference>
<evidence type="ECO:0000256" key="2">
    <source>
        <dbReference type="ARBA" id="ARBA00022737"/>
    </source>
</evidence>
<keyword evidence="3" id="KW-0547">Nucleotide-binding</keyword>
<dbReference type="Proteomes" id="UP000694861">
    <property type="component" value="Linkage group LG2"/>
</dbReference>
<dbReference type="PRINTS" id="PR00364">
    <property type="entry name" value="DISEASERSIST"/>
</dbReference>
<proteinExistence type="predicted"/>
<dbReference type="SUPFAM" id="SSF52540">
    <property type="entry name" value="P-loop containing nucleoside triphosphate hydrolases"/>
    <property type="match status" value="1"/>
</dbReference>
<dbReference type="RefSeq" id="XP_016647100.1">
    <property type="nucleotide sequence ID" value="XM_016791614.1"/>
</dbReference>
<evidence type="ECO:0000259" key="8">
    <source>
        <dbReference type="Pfam" id="PF25019"/>
    </source>
</evidence>
<dbReference type="GeneID" id="103322712"/>
<evidence type="ECO:0000256" key="1">
    <source>
        <dbReference type="ARBA" id="ARBA00022614"/>
    </source>
</evidence>
<name>A0ABM1LI73_PRUMU</name>
<dbReference type="SUPFAM" id="SSF52058">
    <property type="entry name" value="L domain-like"/>
    <property type="match status" value="3"/>
</dbReference>
<evidence type="ECO:0000313" key="10">
    <source>
        <dbReference type="RefSeq" id="XP_016647100.1"/>
    </source>
</evidence>
<evidence type="ECO:0000313" key="9">
    <source>
        <dbReference type="Proteomes" id="UP000694861"/>
    </source>
</evidence>
<dbReference type="InterPro" id="IPR006553">
    <property type="entry name" value="Leu-rich_rpt_Cys-con_subtyp"/>
</dbReference>
<evidence type="ECO:0000256" key="4">
    <source>
        <dbReference type="ARBA" id="ARBA00022821"/>
    </source>
</evidence>